<reference evidence="1" key="2">
    <citation type="journal article" date="2015" name="Data Brief">
        <title>Shoot transcriptome of the giant reed, Arundo donax.</title>
        <authorList>
            <person name="Barrero R.A."/>
            <person name="Guerrero F.D."/>
            <person name="Moolhuijzen P."/>
            <person name="Goolsby J.A."/>
            <person name="Tidwell J."/>
            <person name="Bellgard S.E."/>
            <person name="Bellgard M.I."/>
        </authorList>
    </citation>
    <scope>NUCLEOTIDE SEQUENCE</scope>
    <source>
        <tissue evidence="1">Shoot tissue taken approximately 20 cm above the soil surface</tissue>
    </source>
</reference>
<protein>
    <submittedName>
        <fullName evidence="1">Uncharacterized protein</fullName>
    </submittedName>
</protein>
<evidence type="ECO:0000313" key="1">
    <source>
        <dbReference type="EMBL" id="JAE11813.1"/>
    </source>
</evidence>
<proteinExistence type="predicted"/>
<reference evidence="1" key="1">
    <citation type="submission" date="2014-09" db="EMBL/GenBank/DDBJ databases">
        <authorList>
            <person name="Magalhaes I.L.F."/>
            <person name="Oliveira U."/>
            <person name="Santos F.R."/>
            <person name="Vidigal T.H.D.A."/>
            <person name="Brescovit A.D."/>
            <person name="Santos A.J."/>
        </authorList>
    </citation>
    <scope>NUCLEOTIDE SEQUENCE</scope>
    <source>
        <tissue evidence="1">Shoot tissue taken approximately 20 cm above the soil surface</tissue>
    </source>
</reference>
<dbReference type="EMBL" id="GBRH01186083">
    <property type="protein sequence ID" value="JAE11813.1"/>
    <property type="molecule type" value="Transcribed_RNA"/>
</dbReference>
<dbReference type="AlphaFoldDB" id="A0A0A9FU24"/>
<sequence length="41" mass="5084">MENLSPGPNYFCKMKHWISLYYLAYLYMRWRYGQVYVDDAP</sequence>
<name>A0A0A9FU24_ARUDO</name>
<accession>A0A0A9FU24</accession>
<organism evidence="1">
    <name type="scientific">Arundo donax</name>
    <name type="common">Giant reed</name>
    <name type="synonym">Donax arundinaceus</name>
    <dbReference type="NCBI Taxonomy" id="35708"/>
    <lineage>
        <taxon>Eukaryota</taxon>
        <taxon>Viridiplantae</taxon>
        <taxon>Streptophyta</taxon>
        <taxon>Embryophyta</taxon>
        <taxon>Tracheophyta</taxon>
        <taxon>Spermatophyta</taxon>
        <taxon>Magnoliopsida</taxon>
        <taxon>Liliopsida</taxon>
        <taxon>Poales</taxon>
        <taxon>Poaceae</taxon>
        <taxon>PACMAD clade</taxon>
        <taxon>Arundinoideae</taxon>
        <taxon>Arundineae</taxon>
        <taxon>Arundo</taxon>
    </lineage>
</organism>